<dbReference type="GO" id="GO:0004550">
    <property type="term" value="F:nucleoside diphosphate kinase activity"/>
    <property type="evidence" value="ECO:0007669"/>
    <property type="project" value="UniProtKB-EC"/>
</dbReference>
<comment type="cofactor">
    <cofactor evidence="1">
        <name>Mg(2+)</name>
        <dbReference type="ChEBI" id="CHEBI:18420"/>
    </cofactor>
</comment>
<feature type="region of interest" description="Disordered" evidence="14">
    <location>
        <begin position="221"/>
        <end position="242"/>
    </location>
</feature>
<evidence type="ECO:0000256" key="11">
    <source>
        <dbReference type="ARBA" id="ARBA00023080"/>
    </source>
</evidence>
<feature type="active site" description="Pros-phosphohistidine intermediate" evidence="12">
    <location>
        <position position="233"/>
    </location>
</feature>
<keyword evidence="11" id="KW-0546">Nucleotide metabolism</keyword>
<dbReference type="GO" id="GO:0005759">
    <property type="term" value="C:mitochondrial matrix"/>
    <property type="evidence" value="ECO:0007669"/>
    <property type="project" value="UniProtKB-SubCell"/>
</dbReference>
<evidence type="ECO:0000256" key="10">
    <source>
        <dbReference type="ARBA" id="ARBA00022842"/>
    </source>
</evidence>
<dbReference type="GO" id="GO:0009117">
    <property type="term" value="P:nucleotide metabolic process"/>
    <property type="evidence" value="ECO:0007669"/>
    <property type="project" value="UniProtKB-KW"/>
</dbReference>
<evidence type="ECO:0000256" key="14">
    <source>
        <dbReference type="SAM" id="MobiDB-lite"/>
    </source>
</evidence>
<accession>A0A8X7YM11</accession>
<evidence type="ECO:0000256" key="2">
    <source>
        <dbReference type="ARBA" id="ARBA00004305"/>
    </source>
</evidence>
<comment type="catalytic activity">
    <reaction evidence="13">
        <text>a 2'-deoxyribonucleoside 5'-diphosphate + ATP = a 2'-deoxyribonucleoside 5'-triphosphate + ADP</text>
        <dbReference type="Rhea" id="RHEA:44640"/>
        <dbReference type="ChEBI" id="CHEBI:30616"/>
        <dbReference type="ChEBI" id="CHEBI:61560"/>
        <dbReference type="ChEBI" id="CHEBI:73316"/>
        <dbReference type="ChEBI" id="CHEBI:456216"/>
        <dbReference type="EC" id="2.7.4.6"/>
    </reaction>
</comment>
<evidence type="ECO:0000313" key="17">
    <source>
        <dbReference type="Proteomes" id="UP000886885"/>
    </source>
</evidence>
<keyword evidence="5 13" id="KW-0808">Transferase</keyword>
<keyword evidence="8 13" id="KW-0418">Kinase</keyword>
<feature type="binding site" evidence="12">
    <location>
        <position position="99"/>
    </location>
    <ligand>
        <name>ATP</name>
        <dbReference type="ChEBI" id="CHEBI:30616"/>
    </ligand>
</feature>
<dbReference type="InterPro" id="IPR034907">
    <property type="entry name" value="NDK-like_dom"/>
</dbReference>
<evidence type="ECO:0000256" key="4">
    <source>
        <dbReference type="ARBA" id="ARBA00008142"/>
    </source>
</evidence>
<dbReference type="FunFam" id="3.30.70.141:FF:000017">
    <property type="entry name" value="Nucleoside diphosphate kinase"/>
    <property type="match status" value="1"/>
</dbReference>
<dbReference type="GO" id="GO:0005758">
    <property type="term" value="C:mitochondrial intermembrane space"/>
    <property type="evidence" value="ECO:0007669"/>
    <property type="project" value="UniProtKB-SubCell"/>
</dbReference>
<evidence type="ECO:0000256" key="7">
    <source>
        <dbReference type="ARBA" id="ARBA00022741"/>
    </source>
</evidence>
<keyword evidence="10" id="KW-0460">Magnesium</keyword>
<evidence type="ECO:0000256" key="6">
    <source>
        <dbReference type="ARBA" id="ARBA00022723"/>
    </source>
</evidence>
<dbReference type="OrthoDB" id="2162449at2759"/>
<comment type="similarity">
    <text evidence="4 12">Belongs to the NDK family.</text>
</comment>
<dbReference type="InterPro" id="IPR023005">
    <property type="entry name" value="Nucleoside_diP_kinase_AS"/>
</dbReference>
<evidence type="ECO:0000256" key="9">
    <source>
        <dbReference type="ARBA" id="ARBA00022840"/>
    </source>
</evidence>
<keyword evidence="6" id="KW-0479">Metal-binding</keyword>
<evidence type="ECO:0000313" key="16">
    <source>
        <dbReference type="EMBL" id="KAG6753181.1"/>
    </source>
</evidence>
<evidence type="ECO:0000256" key="5">
    <source>
        <dbReference type="ARBA" id="ARBA00022679"/>
    </source>
</evidence>
<keyword evidence="9 13" id="KW-0067">ATP-binding</keyword>
<keyword evidence="7 13" id="KW-0547">Nucleotide-binding</keyword>
<dbReference type="PANTHER" id="PTHR11349">
    <property type="entry name" value="NUCLEOSIDE DIPHOSPHATE KINASE"/>
    <property type="match status" value="1"/>
</dbReference>
<comment type="caution">
    <text evidence="16">The sequence shown here is derived from an EMBL/GenBank/DDBJ whole genome shotgun (WGS) entry which is preliminary data.</text>
</comment>
<evidence type="ECO:0000256" key="3">
    <source>
        <dbReference type="ARBA" id="ARBA00004569"/>
    </source>
</evidence>
<reference evidence="16" key="1">
    <citation type="journal article" date="2020" name="bioRxiv">
        <title>Hybrid origin of Populus tomentosa Carr. identified through genome sequencing and phylogenomic analysis.</title>
        <authorList>
            <person name="An X."/>
            <person name="Gao K."/>
            <person name="Chen Z."/>
            <person name="Li J."/>
            <person name="Yang X."/>
            <person name="Yang X."/>
            <person name="Zhou J."/>
            <person name="Guo T."/>
            <person name="Zhao T."/>
            <person name="Huang S."/>
            <person name="Miao D."/>
            <person name="Khan W.U."/>
            <person name="Rao P."/>
            <person name="Ye M."/>
            <person name="Lei B."/>
            <person name="Liao W."/>
            <person name="Wang J."/>
            <person name="Ji L."/>
            <person name="Li Y."/>
            <person name="Guo B."/>
            <person name="Mustafa N.S."/>
            <person name="Li S."/>
            <person name="Yun Q."/>
            <person name="Keller S.R."/>
            <person name="Mao J."/>
            <person name="Zhang R."/>
            <person name="Strauss S.H."/>
        </authorList>
    </citation>
    <scope>NUCLEOTIDE SEQUENCE</scope>
    <source>
        <strain evidence="16">GM15</strain>
        <tissue evidence="16">Leaf</tissue>
    </source>
</reference>
<gene>
    <name evidence="16" type="ORF">POTOM_043227</name>
</gene>
<evidence type="ECO:0000256" key="13">
    <source>
        <dbReference type="RuleBase" id="RU004013"/>
    </source>
</evidence>
<dbReference type="EMBL" id="JAAWWB010000024">
    <property type="protein sequence ID" value="KAG6753181.1"/>
    <property type="molecule type" value="Genomic_DNA"/>
</dbReference>
<dbReference type="EC" id="2.7.4.6" evidence="13"/>
<comment type="subcellular location">
    <subcellularLocation>
        <location evidence="3">Mitochondrion intermembrane space</location>
    </subcellularLocation>
    <subcellularLocation>
        <location evidence="2">Mitochondrion matrix</location>
    </subcellularLocation>
</comment>
<dbReference type="CDD" id="cd04413">
    <property type="entry name" value="NDPk_I"/>
    <property type="match status" value="1"/>
</dbReference>
<dbReference type="SMART" id="SM00562">
    <property type="entry name" value="NDK"/>
    <property type="match status" value="1"/>
</dbReference>
<dbReference type="PROSITE" id="PS51374">
    <property type="entry name" value="NDPK_LIKE"/>
    <property type="match status" value="1"/>
</dbReference>
<dbReference type="GO" id="GO:0046872">
    <property type="term" value="F:metal ion binding"/>
    <property type="evidence" value="ECO:0007669"/>
    <property type="project" value="UniProtKB-KW"/>
</dbReference>
<evidence type="ECO:0000259" key="15">
    <source>
        <dbReference type="SMART" id="SM00562"/>
    </source>
</evidence>
<feature type="binding site" evidence="12">
    <location>
        <position position="230"/>
    </location>
    <ligand>
        <name>ATP</name>
        <dbReference type="ChEBI" id="CHEBI:30616"/>
    </ligand>
</feature>
<evidence type="ECO:0000256" key="1">
    <source>
        <dbReference type="ARBA" id="ARBA00001946"/>
    </source>
</evidence>
<dbReference type="PROSITE" id="PS00469">
    <property type="entry name" value="NDPK"/>
    <property type="match status" value="1"/>
</dbReference>
<feature type="binding site" evidence="12">
    <location>
        <position position="166"/>
    </location>
    <ligand>
        <name>ATP</name>
        <dbReference type="ChEBI" id="CHEBI:30616"/>
    </ligand>
</feature>
<feature type="binding site" evidence="12">
    <location>
        <position position="194"/>
    </location>
    <ligand>
        <name>ATP</name>
        <dbReference type="ChEBI" id="CHEBI:30616"/>
    </ligand>
</feature>
<protein>
    <recommendedName>
        <fullName evidence="13">Nucleoside diphosphate kinase</fullName>
        <ecNumber evidence="13">2.7.4.6</ecNumber>
    </recommendedName>
</protein>
<sequence>MESIAAFGGAKFCISSSTILPSSTYTTNTTALSFTSRNNLNLRTTHLSAFHSKSHLFSFNNSPSHHHATKTRNSRKPRIFLPHLVASMEQVDETYIMVKPDGVQRGLVGEIISRFEKKGFKLTGLKLFQCPKELAEICFVSSYNALLEANKVDDYEHYKDLKAKPFFPGLINYITSGPVVCMAWEGVGVVASARKLIGSTDPLKAEPGTIRGDLAVQTGRLGPSYSPDRNVVHGSDSPENGKREIGGTAYALCLDSGLKKVNYVSGHQLKHLGYESDSYSGFD</sequence>
<dbReference type="Pfam" id="PF00334">
    <property type="entry name" value="NDK"/>
    <property type="match status" value="2"/>
</dbReference>
<keyword evidence="17" id="KW-1185">Reference proteome</keyword>
<proteinExistence type="inferred from homology"/>
<evidence type="ECO:0000256" key="12">
    <source>
        <dbReference type="PROSITE-ProRule" id="PRU00706"/>
    </source>
</evidence>
<feature type="binding site" evidence="12">
    <location>
        <position position="200"/>
    </location>
    <ligand>
        <name>ATP</name>
        <dbReference type="ChEBI" id="CHEBI:30616"/>
    </ligand>
</feature>
<feature type="domain" description="Nucleoside diphosphate kinase-like" evidence="15">
    <location>
        <begin position="91"/>
        <end position="259"/>
    </location>
</feature>
<evidence type="ECO:0000256" key="8">
    <source>
        <dbReference type="ARBA" id="ARBA00022777"/>
    </source>
</evidence>
<organism evidence="16 17">
    <name type="scientific">Populus tomentosa</name>
    <name type="common">Chinese white poplar</name>
    <dbReference type="NCBI Taxonomy" id="118781"/>
    <lineage>
        <taxon>Eukaryota</taxon>
        <taxon>Viridiplantae</taxon>
        <taxon>Streptophyta</taxon>
        <taxon>Embryophyta</taxon>
        <taxon>Tracheophyta</taxon>
        <taxon>Spermatophyta</taxon>
        <taxon>Magnoliopsida</taxon>
        <taxon>eudicotyledons</taxon>
        <taxon>Gunneridae</taxon>
        <taxon>Pentapetalae</taxon>
        <taxon>rosids</taxon>
        <taxon>fabids</taxon>
        <taxon>Malpighiales</taxon>
        <taxon>Salicaceae</taxon>
        <taxon>Saliceae</taxon>
        <taxon>Populus</taxon>
    </lineage>
</organism>
<name>A0A8X7YM11_POPTO</name>
<dbReference type="GO" id="GO:0005524">
    <property type="term" value="F:ATP binding"/>
    <property type="evidence" value="ECO:0007669"/>
    <property type="project" value="UniProtKB-KW"/>
</dbReference>
<dbReference type="AlphaFoldDB" id="A0A8X7YM11"/>
<feature type="binding site" evidence="12">
    <location>
        <position position="211"/>
    </location>
    <ligand>
        <name>ATP</name>
        <dbReference type="ChEBI" id="CHEBI:30616"/>
    </ligand>
</feature>
<dbReference type="Proteomes" id="UP000886885">
    <property type="component" value="Chromosome 12D"/>
</dbReference>